<reference evidence="1" key="1">
    <citation type="submission" date="2022-11" db="EMBL/GenBank/DDBJ databases">
        <title>beta-Carotene-producing bacterium, Jeongeuplla avenae sp. nov., alleviates the salt stress of Arabidopsis seedlings.</title>
        <authorList>
            <person name="Jiang L."/>
            <person name="Lee J."/>
        </authorList>
    </citation>
    <scope>NUCLEOTIDE SEQUENCE</scope>
    <source>
        <strain evidence="1">DY_R2A_6</strain>
    </source>
</reference>
<keyword evidence="2" id="KW-1185">Reference proteome</keyword>
<protein>
    <submittedName>
        <fullName evidence="1">Cytochrome c family protein</fullName>
    </submittedName>
</protein>
<sequence length="447" mass="44112">MDSLEFNKIAGAVLGTVFVLFGGSLLAEGIFHGEPPETPGYEIVVAEAAAGGGEAAPAVEPIAVRMQTADATAGQTIFRRCAACHNADPGGPNGIGPNLYEVVNRPIASHAGFNYSAGMTEFSKGQSEHWDYEHLDYFIEAPKAHVPGTAMGFAGLQDPKDRADLIGYLRSLAPTPAPLPEVTAEAAAPAEGAPAVTDPSTTTDTAEGSVPNAQSPGTTDSSTAAAPTAPAGNVVPQGTDGASPAEAAPAPAQPTGGDTTAAGSEGQAAPGAALPPVQPQPAAPAPAATTPPPASPAAPAPAPAAPAAPAPAAPAADPASAPAAPAAPAAQQTAAVAGDPKAGATVFNKCKACHAVGPGAANKIGPELNGIVGEAVAAVEGYQFSPAMTAFAQTHPTWDVATLTPWLTNPRQTIPGTKMAFPGLNKPADVANVIAYLATFAEDGSTR</sequence>
<proteinExistence type="predicted"/>
<dbReference type="EMBL" id="CP113520">
    <property type="protein sequence ID" value="WAJ30147.1"/>
    <property type="molecule type" value="Genomic_DNA"/>
</dbReference>
<accession>A0ACD4NU97</accession>
<evidence type="ECO:0000313" key="1">
    <source>
        <dbReference type="EMBL" id="WAJ30147.1"/>
    </source>
</evidence>
<dbReference type="Proteomes" id="UP001163223">
    <property type="component" value="Chromosome"/>
</dbReference>
<evidence type="ECO:0000313" key="2">
    <source>
        <dbReference type="Proteomes" id="UP001163223"/>
    </source>
</evidence>
<organism evidence="1 2">
    <name type="scientific">Antarcticirhabdus aurantiaca</name>
    <dbReference type="NCBI Taxonomy" id="2606717"/>
    <lineage>
        <taxon>Bacteria</taxon>
        <taxon>Pseudomonadati</taxon>
        <taxon>Pseudomonadota</taxon>
        <taxon>Alphaproteobacteria</taxon>
        <taxon>Hyphomicrobiales</taxon>
        <taxon>Aurantimonadaceae</taxon>
        <taxon>Antarcticirhabdus</taxon>
    </lineage>
</organism>
<name>A0ACD4NU97_9HYPH</name>
<gene>
    <name evidence="1" type="ORF">OXU80_08045</name>
</gene>